<evidence type="ECO:0000256" key="1">
    <source>
        <dbReference type="SAM" id="MobiDB-lite"/>
    </source>
</evidence>
<dbReference type="AlphaFoldDB" id="A0A9P6T745"/>
<evidence type="ECO:0000313" key="2">
    <source>
        <dbReference type="EMBL" id="KAG0141531.1"/>
    </source>
</evidence>
<name>A0A9P6T745_9BASI</name>
<feature type="region of interest" description="Disordered" evidence="1">
    <location>
        <begin position="1"/>
        <end position="43"/>
    </location>
</feature>
<protein>
    <submittedName>
        <fullName evidence="2">Uncharacterized protein</fullName>
    </submittedName>
</protein>
<evidence type="ECO:0000313" key="3">
    <source>
        <dbReference type="Proteomes" id="UP000886653"/>
    </source>
</evidence>
<comment type="caution">
    <text evidence="2">The sequence shown here is derived from an EMBL/GenBank/DDBJ whole genome shotgun (WGS) entry which is preliminary data.</text>
</comment>
<gene>
    <name evidence="2" type="ORF">CROQUDRAFT_98677</name>
</gene>
<reference evidence="2" key="1">
    <citation type="submission" date="2013-11" db="EMBL/GenBank/DDBJ databases">
        <title>Genome sequence of the fusiform rust pathogen reveals effectors for host alternation and coevolution with pine.</title>
        <authorList>
            <consortium name="DOE Joint Genome Institute"/>
            <person name="Smith K."/>
            <person name="Pendleton A."/>
            <person name="Kubisiak T."/>
            <person name="Anderson C."/>
            <person name="Salamov A."/>
            <person name="Aerts A."/>
            <person name="Riley R."/>
            <person name="Clum A."/>
            <person name="Lindquist E."/>
            <person name="Ence D."/>
            <person name="Campbell M."/>
            <person name="Kronenberg Z."/>
            <person name="Feau N."/>
            <person name="Dhillon B."/>
            <person name="Hamelin R."/>
            <person name="Burleigh J."/>
            <person name="Smith J."/>
            <person name="Yandell M."/>
            <person name="Nelson C."/>
            <person name="Grigoriev I."/>
            <person name="Davis J."/>
        </authorList>
    </citation>
    <scope>NUCLEOTIDE SEQUENCE</scope>
    <source>
        <strain evidence="2">G11</strain>
    </source>
</reference>
<accession>A0A9P6T745</accession>
<keyword evidence="3" id="KW-1185">Reference proteome</keyword>
<organism evidence="2 3">
    <name type="scientific">Cronartium quercuum f. sp. fusiforme G11</name>
    <dbReference type="NCBI Taxonomy" id="708437"/>
    <lineage>
        <taxon>Eukaryota</taxon>
        <taxon>Fungi</taxon>
        <taxon>Dikarya</taxon>
        <taxon>Basidiomycota</taxon>
        <taxon>Pucciniomycotina</taxon>
        <taxon>Pucciniomycetes</taxon>
        <taxon>Pucciniales</taxon>
        <taxon>Coleosporiaceae</taxon>
        <taxon>Cronartium</taxon>
    </lineage>
</organism>
<feature type="non-terminal residue" evidence="2">
    <location>
        <position position="235"/>
    </location>
</feature>
<proteinExistence type="predicted"/>
<dbReference type="Proteomes" id="UP000886653">
    <property type="component" value="Unassembled WGS sequence"/>
</dbReference>
<dbReference type="EMBL" id="MU167383">
    <property type="protein sequence ID" value="KAG0141531.1"/>
    <property type="molecule type" value="Genomic_DNA"/>
</dbReference>
<sequence length="235" mass="26604">MSSPSKRKIEDTQQPLPCVTLPKSKPESPTMSMPPAPESKRDQAKSWNLTFSRIVPLNPLSATNSTKWINWVKEKTSSMFLEDFLKTDTDEKGISQAESDTNDVIRKVLTAWMLEHMDISNHDQFKAKITQYTESGPEVLSLPSKLFSAIEKHYIDRSSLNQLIQRNALDQMKQGAKENLLTYLDSYQNAIINLRESGSTIDDNELGQKLLASLQPSHFRDAKDILKNGITAYDD</sequence>